<feature type="region of interest" description="Disordered" evidence="1">
    <location>
        <begin position="29"/>
        <end position="69"/>
    </location>
</feature>
<reference evidence="2" key="1">
    <citation type="submission" date="2018-12" db="EMBL/GenBank/DDBJ databases">
        <authorList>
            <person name="Syme R.A."/>
            <person name="Farfan-Caceres L."/>
            <person name="Lichtenzveig J."/>
        </authorList>
    </citation>
    <scope>NUCLEOTIDE SEQUENCE</scope>
    <source>
        <strain evidence="2">Al4</strain>
    </source>
</reference>
<feature type="compositionally biased region" description="Basic and acidic residues" evidence="1">
    <location>
        <begin position="41"/>
        <end position="53"/>
    </location>
</feature>
<evidence type="ECO:0000313" key="2">
    <source>
        <dbReference type="EMBL" id="KAF9699770.1"/>
    </source>
</evidence>
<evidence type="ECO:0000256" key="1">
    <source>
        <dbReference type="SAM" id="MobiDB-lite"/>
    </source>
</evidence>
<evidence type="ECO:0000313" key="3">
    <source>
        <dbReference type="Proteomes" id="UP000651452"/>
    </source>
</evidence>
<proteinExistence type="predicted"/>
<dbReference type="OrthoDB" id="5377226at2759"/>
<comment type="caution">
    <text evidence="2">The sequence shown here is derived from an EMBL/GenBank/DDBJ whole genome shotgun (WGS) entry which is preliminary data.</text>
</comment>
<keyword evidence="3" id="KW-1185">Reference proteome</keyword>
<dbReference type="AlphaFoldDB" id="A0A8H7JB05"/>
<organism evidence="2 3">
    <name type="scientific">Ascochyta lentis</name>
    <dbReference type="NCBI Taxonomy" id="205686"/>
    <lineage>
        <taxon>Eukaryota</taxon>
        <taxon>Fungi</taxon>
        <taxon>Dikarya</taxon>
        <taxon>Ascomycota</taxon>
        <taxon>Pezizomycotina</taxon>
        <taxon>Dothideomycetes</taxon>
        <taxon>Pleosporomycetidae</taxon>
        <taxon>Pleosporales</taxon>
        <taxon>Pleosporineae</taxon>
        <taxon>Didymellaceae</taxon>
        <taxon>Ascochyta</taxon>
    </lineage>
</organism>
<sequence length="205" mass="23300">MVYITSDLFGPVDTHNQSYNYWHTMTDSQQHAAGLGKRKRQQDGEASHPDRGPHPQHSPAFEYTNDRPHTFHTPVAEFRTSEHRPVKQIKRTSPKLALVKSTSHLMDTDIGATLPMGVKTTQSQPYAVTDLRACHACKSAPKRKRDLENYMDCTRCDGRTCYICARQCLGECGKTVCRECSSEVGEEGDSWCLDCFQRDQYSRHC</sequence>
<protein>
    <submittedName>
        <fullName evidence="2">Uncharacterized protein</fullName>
    </submittedName>
</protein>
<dbReference type="EMBL" id="RZGK01000004">
    <property type="protein sequence ID" value="KAF9699770.1"/>
    <property type="molecule type" value="Genomic_DNA"/>
</dbReference>
<gene>
    <name evidence="2" type="ORF">EKO04_002294</name>
</gene>
<accession>A0A8H7JB05</accession>
<reference evidence="2" key="2">
    <citation type="submission" date="2020-09" db="EMBL/GenBank/DDBJ databases">
        <title>Reference genome assembly for Australian Ascochyta lentis isolate Al4.</title>
        <authorList>
            <person name="Lee R.C."/>
            <person name="Farfan-Caceres L.M."/>
            <person name="Debler J.W."/>
            <person name="Williams A.H."/>
            <person name="Henares B.M."/>
        </authorList>
    </citation>
    <scope>NUCLEOTIDE SEQUENCE</scope>
    <source>
        <strain evidence="2">Al4</strain>
    </source>
</reference>
<name>A0A8H7JB05_9PLEO</name>
<dbReference type="Proteomes" id="UP000651452">
    <property type="component" value="Unassembled WGS sequence"/>
</dbReference>